<dbReference type="InterPro" id="IPR029063">
    <property type="entry name" value="SAM-dependent_MTases_sf"/>
</dbReference>
<keyword evidence="1" id="KW-0808">Transferase</keyword>
<keyword evidence="2" id="KW-1185">Reference proteome</keyword>
<dbReference type="InterPro" id="IPR006764">
    <property type="entry name" value="SAM_dep_MeTrfase_SAV2177_type"/>
</dbReference>
<keyword evidence="1" id="KW-0489">Methyltransferase</keyword>
<dbReference type="Pfam" id="PF04672">
    <property type="entry name" value="Methyltransf_19"/>
    <property type="match status" value="1"/>
</dbReference>
<protein>
    <submittedName>
        <fullName evidence="1">SAM-dependent methyltransferase</fullName>
        <ecNumber evidence="1">2.1.1.-</ecNumber>
    </submittedName>
</protein>
<comment type="caution">
    <text evidence="1">The sequence shown here is derived from an EMBL/GenBank/DDBJ whole genome shotgun (WGS) entry which is preliminary data.</text>
</comment>
<dbReference type="Gene3D" id="3.40.50.150">
    <property type="entry name" value="Vaccinia Virus protein VP39"/>
    <property type="match status" value="1"/>
</dbReference>
<evidence type="ECO:0000313" key="1">
    <source>
        <dbReference type="EMBL" id="MDA0639799.1"/>
    </source>
</evidence>
<reference evidence="1 2" key="1">
    <citation type="submission" date="2022-11" db="EMBL/GenBank/DDBJ databases">
        <title>Nonomuraea corallina sp. nov., a new species of the genus Nonomuraea isolated from sea side sediment in Thai sea.</title>
        <authorList>
            <person name="Ngamcharungchit C."/>
            <person name="Matsumoto A."/>
            <person name="Suriyachadkun C."/>
            <person name="Panbangred W."/>
            <person name="Inahashi Y."/>
            <person name="Intra B."/>
        </authorList>
    </citation>
    <scope>NUCLEOTIDE SEQUENCE [LARGE SCALE GENOMIC DNA]</scope>
    <source>
        <strain evidence="1 2">DSM 43553</strain>
    </source>
</reference>
<dbReference type="Proteomes" id="UP001212498">
    <property type="component" value="Unassembled WGS sequence"/>
</dbReference>
<organism evidence="1 2">
    <name type="scientific">Nonomuraea ferruginea</name>
    <dbReference type="NCBI Taxonomy" id="46174"/>
    <lineage>
        <taxon>Bacteria</taxon>
        <taxon>Bacillati</taxon>
        <taxon>Actinomycetota</taxon>
        <taxon>Actinomycetes</taxon>
        <taxon>Streptosporangiales</taxon>
        <taxon>Streptosporangiaceae</taxon>
        <taxon>Nonomuraea</taxon>
    </lineage>
</organism>
<dbReference type="RefSeq" id="WP_271275226.1">
    <property type="nucleotide sequence ID" value="NZ_BAABFD010000004.1"/>
</dbReference>
<evidence type="ECO:0000313" key="2">
    <source>
        <dbReference type="Proteomes" id="UP001212498"/>
    </source>
</evidence>
<name>A0ABT4SRX5_9ACTN</name>
<dbReference type="EMBL" id="JAPNUD010000007">
    <property type="protein sequence ID" value="MDA0639799.1"/>
    <property type="molecule type" value="Genomic_DNA"/>
</dbReference>
<dbReference type="PIRSF" id="PIRSF017393">
    <property type="entry name" value="MTase_SAV2177"/>
    <property type="match status" value="1"/>
</dbReference>
<gene>
    <name evidence="1" type="ORF">OUY24_04110</name>
</gene>
<dbReference type="EC" id="2.1.1.-" evidence="1"/>
<dbReference type="SUPFAM" id="SSF53335">
    <property type="entry name" value="S-adenosyl-L-methionine-dependent methyltransferases"/>
    <property type="match status" value="1"/>
</dbReference>
<proteinExistence type="predicted"/>
<dbReference type="GO" id="GO:0032259">
    <property type="term" value="P:methylation"/>
    <property type="evidence" value="ECO:0007669"/>
    <property type="project" value="UniProtKB-KW"/>
</dbReference>
<accession>A0ABT4SRX5</accession>
<dbReference type="GO" id="GO:0008168">
    <property type="term" value="F:methyltransferase activity"/>
    <property type="evidence" value="ECO:0007669"/>
    <property type="project" value="UniProtKB-KW"/>
</dbReference>
<sequence length="295" mass="32376">MTNEPQEKTTGASPLSAEASTPARLYGALGDGKDHFKVDQTNAAALDEILPGMRLIVPDNRACLRRMVATAADLGIRQYIDLGSGLPDQPPNLHEVAQRTVKDARFIYVDNDPMVCTHGRALLQGGGVTMIEADARDIDALYRTYELLSVIETGRPVCVVLGAILHFFTDDEVKQVMEALDDFLAPGSLLLVTHATSDQPHYQPEQVQAARLAYEEQTGARLYLRSVQQIADLVLPGCVPLRPGLVTTAAWHPDYEYGPAQIPPAPYFMAVAAQVRHDVENRQYFLLDAARKAEQ</sequence>